<sequence length="68" mass="7229">MDSVDQKGLEVVAETAAILGGVAAGRIETQALVEDVLDGAVLRAAEGARVRKPLPARRRRTCVGIYLR</sequence>
<evidence type="ECO:0000313" key="1">
    <source>
        <dbReference type="EMBL" id="KWN14675.1"/>
    </source>
</evidence>
<dbReference type="Proteomes" id="UP000068016">
    <property type="component" value="Unassembled WGS sequence"/>
</dbReference>
<protein>
    <submittedName>
        <fullName evidence="1">Uncharacterized protein</fullName>
    </submittedName>
</protein>
<reference evidence="1" key="1">
    <citation type="submission" date="2015-11" db="EMBL/GenBank/DDBJ databases">
        <title>Expanding the genomic diversity of Burkholderia species for the development of highly accurate diagnostics.</title>
        <authorList>
            <person name="Sahl J."/>
            <person name="Keim P."/>
            <person name="Wagner D."/>
        </authorList>
    </citation>
    <scope>NUCLEOTIDE SEQUENCE [LARGE SCALE GENOMIC DNA]</scope>
    <source>
        <strain evidence="1">MSMB793WGS</strain>
    </source>
</reference>
<gene>
    <name evidence="1" type="ORF">WT83_16360</name>
</gene>
<organism evidence="1">
    <name type="scientific">Burkholderia territorii</name>
    <dbReference type="NCBI Taxonomy" id="1503055"/>
    <lineage>
        <taxon>Bacteria</taxon>
        <taxon>Pseudomonadati</taxon>
        <taxon>Pseudomonadota</taxon>
        <taxon>Betaproteobacteria</taxon>
        <taxon>Burkholderiales</taxon>
        <taxon>Burkholderiaceae</taxon>
        <taxon>Burkholderia</taxon>
        <taxon>Burkholderia cepacia complex</taxon>
    </lineage>
</organism>
<name>A0A108EPF0_9BURK</name>
<proteinExistence type="predicted"/>
<comment type="caution">
    <text evidence="1">The sequence shown here is derived from an EMBL/GenBank/DDBJ whole genome shotgun (WGS) entry which is preliminary data.</text>
</comment>
<accession>A0A108EPF0</accession>
<dbReference type="AlphaFoldDB" id="A0A108EPF0"/>
<dbReference type="EMBL" id="LPLZ01000046">
    <property type="protein sequence ID" value="KWN14675.1"/>
    <property type="molecule type" value="Genomic_DNA"/>
</dbReference>